<reference evidence="1" key="1">
    <citation type="submission" date="2021-03" db="EMBL/GenBank/DDBJ databases">
        <authorList>
            <person name="Jaffe A."/>
        </authorList>
    </citation>
    <scope>NUCLEOTIDE SEQUENCE</scope>
    <source>
        <strain evidence="1">RIFCSPLOWO2_01_FULL_AR10_48_17</strain>
    </source>
</reference>
<comment type="caution">
    <text evidence="1">The sequence shown here is derived from an EMBL/GenBank/DDBJ whole genome shotgun (WGS) entry which is preliminary data.</text>
</comment>
<evidence type="ECO:0000313" key="2">
    <source>
        <dbReference type="Proteomes" id="UP000675968"/>
    </source>
</evidence>
<name>A0A8T4L2K2_9ARCH</name>
<proteinExistence type="predicted"/>
<evidence type="ECO:0000313" key="1">
    <source>
        <dbReference type="EMBL" id="MBS3060981.1"/>
    </source>
</evidence>
<dbReference type="Proteomes" id="UP000675968">
    <property type="component" value="Unassembled WGS sequence"/>
</dbReference>
<reference evidence="1" key="2">
    <citation type="submission" date="2021-05" db="EMBL/GenBank/DDBJ databases">
        <title>Protein family content uncovers lineage relationships and bacterial pathway maintenance mechanisms in DPANN archaea.</title>
        <authorList>
            <person name="Castelle C.J."/>
            <person name="Meheust R."/>
            <person name="Jaffe A.L."/>
            <person name="Seitz K."/>
            <person name="Gong X."/>
            <person name="Baker B.J."/>
            <person name="Banfield J.F."/>
        </authorList>
    </citation>
    <scope>NUCLEOTIDE SEQUENCE</scope>
    <source>
        <strain evidence="1">RIFCSPLOWO2_01_FULL_AR10_48_17</strain>
    </source>
</reference>
<accession>A0A8T4L2K2</accession>
<dbReference type="Pfam" id="PF20603">
    <property type="entry name" value="Bact_hydrolase"/>
    <property type="match status" value="1"/>
</dbReference>
<protein>
    <submittedName>
        <fullName evidence="1">Uncharacterized protein</fullName>
    </submittedName>
</protein>
<dbReference type="EMBL" id="JAGVWC010000003">
    <property type="protein sequence ID" value="MBS3060981.1"/>
    <property type="molecule type" value="Genomic_DNA"/>
</dbReference>
<dbReference type="InterPro" id="IPR046766">
    <property type="entry name" value="Bact_hydrolase"/>
</dbReference>
<gene>
    <name evidence="1" type="ORF">J4215_00185</name>
</gene>
<organism evidence="1 2">
    <name type="scientific">Candidatus Iainarchaeum sp</name>
    <dbReference type="NCBI Taxonomy" id="3101447"/>
    <lineage>
        <taxon>Archaea</taxon>
        <taxon>Candidatus Iainarchaeota</taxon>
        <taxon>Candidatus Iainarchaeia</taxon>
        <taxon>Candidatus Iainarchaeales</taxon>
        <taxon>Candidatus Iainarchaeaceae</taxon>
        <taxon>Candidatus Iainarchaeum</taxon>
    </lineage>
</organism>
<sequence length="155" mass="18036">MTEECCPKFDPVPWDGKVLEWSEKRFVKDHVLTFFFIPLNFGGVVTRLIKKIDGANAKIQDYLSLSDHTSNWNMDLYCAVDREIPGAENVFLSGKFLSKVYEGPFQDTGKWCEDFKQYAKKQGFEIKKWFMWYTTCPNCAKKYGKNYVVVVGQVK</sequence>
<dbReference type="AlphaFoldDB" id="A0A8T4L2K2"/>